<evidence type="ECO:0000259" key="1">
    <source>
        <dbReference type="Pfam" id="PF12728"/>
    </source>
</evidence>
<organism evidence="2 3">
    <name type="scientific">Promicromonospora alba</name>
    <dbReference type="NCBI Taxonomy" id="1616110"/>
    <lineage>
        <taxon>Bacteria</taxon>
        <taxon>Bacillati</taxon>
        <taxon>Actinomycetota</taxon>
        <taxon>Actinomycetes</taxon>
        <taxon>Micrococcales</taxon>
        <taxon>Promicromonosporaceae</taxon>
        <taxon>Promicromonospora</taxon>
    </lineage>
</organism>
<sequence>MATATPPVYTETTPTITAVTPLLYRVEEAAEALRISRTQVYALIRSGALRTVKIGGSRRVPVAAVAEYVVNLGAAA</sequence>
<name>A0ABV9HK99_9MICO</name>
<evidence type="ECO:0000313" key="2">
    <source>
        <dbReference type="EMBL" id="MFC4630577.1"/>
    </source>
</evidence>
<keyword evidence="3" id="KW-1185">Reference proteome</keyword>
<reference evidence="3" key="1">
    <citation type="journal article" date="2019" name="Int. J. Syst. Evol. Microbiol.">
        <title>The Global Catalogue of Microorganisms (GCM) 10K type strain sequencing project: providing services to taxonomists for standard genome sequencing and annotation.</title>
        <authorList>
            <consortium name="The Broad Institute Genomics Platform"/>
            <consortium name="The Broad Institute Genome Sequencing Center for Infectious Disease"/>
            <person name="Wu L."/>
            <person name="Ma J."/>
        </authorList>
    </citation>
    <scope>NUCLEOTIDE SEQUENCE [LARGE SCALE GENOMIC DNA]</scope>
    <source>
        <strain evidence="3">CCUG 42722</strain>
    </source>
</reference>
<accession>A0ABV9HK99</accession>
<dbReference type="Proteomes" id="UP001596011">
    <property type="component" value="Unassembled WGS sequence"/>
</dbReference>
<protein>
    <submittedName>
        <fullName evidence="2">Helix-turn-helix domain-containing protein</fullName>
    </submittedName>
</protein>
<dbReference type="InterPro" id="IPR041657">
    <property type="entry name" value="HTH_17"/>
</dbReference>
<gene>
    <name evidence="2" type="ORF">ACFO6V_20195</name>
</gene>
<dbReference type="Pfam" id="PF12728">
    <property type="entry name" value="HTH_17"/>
    <property type="match status" value="1"/>
</dbReference>
<proteinExistence type="predicted"/>
<dbReference type="RefSeq" id="WP_377138495.1">
    <property type="nucleotide sequence ID" value="NZ_JBHSFI010000006.1"/>
</dbReference>
<feature type="domain" description="Helix-turn-helix" evidence="1">
    <location>
        <begin position="23"/>
        <end position="69"/>
    </location>
</feature>
<comment type="caution">
    <text evidence="2">The sequence shown here is derived from an EMBL/GenBank/DDBJ whole genome shotgun (WGS) entry which is preliminary data.</text>
</comment>
<evidence type="ECO:0000313" key="3">
    <source>
        <dbReference type="Proteomes" id="UP001596011"/>
    </source>
</evidence>
<dbReference type="EMBL" id="JBHSFI010000006">
    <property type="protein sequence ID" value="MFC4630577.1"/>
    <property type="molecule type" value="Genomic_DNA"/>
</dbReference>
<dbReference type="NCBIfam" id="TIGR01764">
    <property type="entry name" value="excise"/>
    <property type="match status" value="1"/>
</dbReference>
<dbReference type="InterPro" id="IPR010093">
    <property type="entry name" value="SinI_DNA-bd"/>
</dbReference>